<name>A0A7W6NK03_9HYPH</name>
<protein>
    <submittedName>
        <fullName evidence="1">Uncharacterized protein</fullName>
    </submittedName>
</protein>
<reference evidence="1 2" key="1">
    <citation type="submission" date="2020-08" db="EMBL/GenBank/DDBJ databases">
        <title>Genomic Encyclopedia of Type Strains, Phase IV (KMG-IV): sequencing the most valuable type-strain genomes for metagenomic binning, comparative biology and taxonomic classification.</title>
        <authorList>
            <person name="Goeker M."/>
        </authorList>
    </citation>
    <scope>NUCLEOTIDE SEQUENCE [LARGE SCALE GENOMIC DNA]</scope>
    <source>
        <strain evidence="1 2">DSM 29853</strain>
    </source>
</reference>
<proteinExistence type="predicted"/>
<comment type="caution">
    <text evidence="1">The sequence shown here is derived from an EMBL/GenBank/DDBJ whole genome shotgun (WGS) entry which is preliminary data.</text>
</comment>
<evidence type="ECO:0000313" key="2">
    <source>
        <dbReference type="Proteomes" id="UP000528286"/>
    </source>
</evidence>
<dbReference type="EMBL" id="JACIEZ010000002">
    <property type="protein sequence ID" value="MBB4064029.1"/>
    <property type="molecule type" value="Genomic_DNA"/>
</dbReference>
<accession>A0A7W6NK03</accession>
<evidence type="ECO:0000313" key="1">
    <source>
        <dbReference type="EMBL" id="MBB4064029.1"/>
    </source>
</evidence>
<sequence length="221" mass="24407">MKPLDFMFQTLLAELGQQLADVAPTNWPLSSRVVPVTVRGAKYWYLDDKGTRTYLGPASDADLTQRVEAFQREKDGYRQRKRLVATLVRQAYLPTVPADNAAQVRALPSGSVIDGDVAYLVYSGLLGMRLPPLQRDPVLETTEEPFLVEERVRGILLADGGIGVLVPDPARWGVWQRERGNARGEVVLRAMEAVRMGYEIEAAEEAYGVYVKAGSRSSSGP</sequence>
<dbReference type="AlphaFoldDB" id="A0A7W6NK03"/>
<keyword evidence="2" id="KW-1185">Reference proteome</keyword>
<organism evidence="1 2">
    <name type="scientific">Gellertiella hungarica</name>
    <dbReference type="NCBI Taxonomy" id="1572859"/>
    <lineage>
        <taxon>Bacteria</taxon>
        <taxon>Pseudomonadati</taxon>
        <taxon>Pseudomonadota</taxon>
        <taxon>Alphaproteobacteria</taxon>
        <taxon>Hyphomicrobiales</taxon>
        <taxon>Rhizobiaceae</taxon>
        <taxon>Gellertiella</taxon>
    </lineage>
</organism>
<dbReference type="RefSeq" id="WP_183365271.1">
    <property type="nucleotide sequence ID" value="NZ_JACIEZ010000002.1"/>
</dbReference>
<gene>
    <name evidence="1" type="ORF">GGR23_001206</name>
</gene>
<dbReference type="Proteomes" id="UP000528286">
    <property type="component" value="Unassembled WGS sequence"/>
</dbReference>